<dbReference type="Proteomes" id="UP000218824">
    <property type="component" value="Chromosome"/>
</dbReference>
<evidence type="ECO:0000256" key="1">
    <source>
        <dbReference type="SAM" id="SignalP"/>
    </source>
</evidence>
<accession>A0AAU9AKH9</accession>
<evidence type="ECO:0000313" key="3">
    <source>
        <dbReference type="Proteomes" id="UP000218824"/>
    </source>
</evidence>
<feature type="signal peptide" evidence="1">
    <location>
        <begin position="1"/>
        <end position="38"/>
    </location>
</feature>
<dbReference type="KEGG" id="lem:LEN_3624"/>
<dbReference type="AlphaFoldDB" id="A0AAU9AKH9"/>
<dbReference type="RefSeq" id="WP_096379465.1">
    <property type="nucleotide sequence ID" value="NZ_AP014940.1"/>
</dbReference>
<gene>
    <name evidence="2" type="ORF">LEN_3624</name>
</gene>
<reference evidence="2 3" key="1">
    <citation type="journal article" date="2017" name="DNA Res.">
        <title>Complete genome sequence and expression profile of the commercial lytic enzyme producer Lysobacter enzymogenes M497-1.</title>
        <authorList>
            <person name="Takami H."/>
            <person name="Toyoda A."/>
            <person name="Uchiyama I."/>
            <person name="Itoh T."/>
            <person name="Takaki Y."/>
            <person name="Arai W."/>
            <person name="Nishi S."/>
            <person name="Kawai M."/>
            <person name="Shinya K."/>
            <person name="Ikeda H."/>
        </authorList>
    </citation>
    <scope>NUCLEOTIDE SEQUENCE [LARGE SCALE GENOMIC DNA]</scope>
    <source>
        <strain evidence="2 3">M497-1</strain>
    </source>
</reference>
<keyword evidence="1" id="KW-0732">Signal</keyword>
<evidence type="ECO:0008006" key="4">
    <source>
        <dbReference type="Google" id="ProtNLM"/>
    </source>
</evidence>
<dbReference type="GeneID" id="83065431"/>
<proteinExistence type="predicted"/>
<protein>
    <recommendedName>
        <fullName evidence="4">DUF4142 domain-containing protein</fullName>
    </recommendedName>
</protein>
<feature type="chain" id="PRO_5043583205" description="DUF4142 domain-containing protein" evidence="1">
    <location>
        <begin position="39"/>
        <end position="174"/>
    </location>
</feature>
<name>A0AAU9AKH9_LYSEN</name>
<sequence>MFQTFAAPTRRKHAGALISSLRAAALATVLLFSVGAQADPVVAAQIMQKIHVDRQVFDVHMQQVNWYLDFSPNQAAISLVTARVDTVKIGQRLKQLHQENLASRDAGQYNNLQALERAIQHGNQARQRIQSVEIYLLTLEMERPPTAFTRQLLNIQIELFNTSMRELEQAMAEA</sequence>
<dbReference type="EMBL" id="AP014940">
    <property type="protein sequence ID" value="BAV99111.1"/>
    <property type="molecule type" value="Genomic_DNA"/>
</dbReference>
<evidence type="ECO:0000313" key="2">
    <source>
        <dbReference type="EMBL" id="BAV99111.1"/>
    </source>
</evidence>
<organism evidence="2 3">
    <name type="scientific">Lysobacter enzymogenes</name>
    <dbReference type="NCBI Taxonomy" id="69"/>
    <lineage>
        <taxon>Bacteria</taxon>
        <taxon>Pseudomonadati</taxon>
        <taxon>Pseudomonadota</taxon>
        <taxon>Gammaproteobacteria</taxon>
        <taxon>Lysobacterales</taxon>
        <taxon>Lysobacteraceae</taxon>
        <taxon>Lysobacter</taxon>
    </lineage>
</organism>